<dbReference type="InterPro" id="IPR050750">
    <property type="entry name" value="C5-MTase"/>
</dbReference>
<dbReference type="PROSITE" id="PS00094">
    <property type="entry name" value="C5_MTASE_1"/>
    <property type="match status" value="1"/>
</dbReference>
<dbReference type="GO" id="GO:0032259">
    <property type="term" value="P:methylation"/>
    <property type="evidence" value="ECO:0007669"/>
    <property type="project" value="UniProtKB-KW"/>
</dbReference>
<dbReference type="SUPFAM" id="SSF53335">
    <property type="entry name" value="S-adenosyl-L-methionine-dependent methyltransferases"/>
    <property type="match status" value="1"/>
</dbReference>
<gene>
    <name evidence="8" type="ORF">BTG_07220</name>
    <name evidence="9" type="ORF">BTG_33503</name>
</gene>
<geneLocation type="plasmid" evidence="9 10">
    <name>p05</name>
</geneLocation>
<keyword evidence="2 5" id="KW-0808">Transferase</keyword>
<keyword evidence="3 5" id="KW-0949">S-adenosyl-L-methionine</keyword>
<dbReference type="NCBIfam" id="TIGR00675">
    <property type="entry name" value="dcm"/>
    <property type="match status" value="1"/>
</dbReference>
<accession>A0A9W3J631</accession>
<organism evidence="8 10">
    <name type="scientific">Bacillus thuringiensis HD-771</name>
    <dbReference type="NCBI Taxonomy" id="1218175"/>
    <lineage>
        <taxon>Bacteria</taxon>
        <taxon>Bacillati</taxon>
        <taxon>Bacillota</taxon>
        <taxon>Bacilli</taxon>
        <taxon>Bacillales</taxon>
        <taxon>Bacillaceae</taxon>
        <taxon>Bacillus</taxon>
        <taxon>Bacillus cereus group</taxon>
    </lineage>
</organism>
<keyword evidence="1 5" id="KW-0489">Methyltransferase</keyword>
<sequence length="246" mass="27404">MKMLDLFSGIGGISLAADWAGIETAAFCEIEPFNQKVLNKHWPTVPIFSDIRTLTKKSLEESGVDVGAISIVAGGFPCQPYSVAGKQKGKEDDRDLWPEMFRIIEEIRPTWVVGENVANFANMELDRTLFNLESIGYQGKSFIIPACSVGAKHRRDRVFVVAYSDSKHVEGSGCKTVQRECSLQGELSSRSFTEIRKRSEVFEPKLCRTFNGIPDQVDRLRSLGNAVVPQQIYPIFEAIAKIEGLL</sequence>
<dbReference type="RefSeq" id="WP_000783006.1">
    <property type="nucleotide sequence ID" value="NC_018500.1"/>
</dbReference>
<dbReference type="KEGG" id="bti:BTG_07220"/>
<evidence type="ECO:0000256" key="2">
    <source>
        <dbReference type="ARBA" id="ARBA00022679"/>
    </source>
</evidence>
<dbReference type="PRINTS" id="PR00105">
    <property type="entry name" value="C5METTRFRASE"/>
</dbReference>
<dbReference type="EC" id="2.1.1.37" evidence="7"/>
<dbReference type="EMBL" id="CP003752">
    <property type="protein sequence ID" value="AFQ14926.1"/>
    <property type="molecule type" value="Genomic_DNA"/>
</dbReference>
<evidence type="ECO:0000313" key="9">
    <source>
        <dbReference type="EMBL" id="AFQ20030.1"/>
    </source>
</evidence>
<dbReference type="InterPro" id="IPR029063">
    <property type="entry name" value="SAM-dependent_MTases_sf"/>
</dbReference>
<dbReference type="GO" id="GO:0003886">
    <property type="term" value="F:DNA (cytosine-5-)-methyltransferase activity"/>
    <property type="evidence" value="ECO:0007669"/>
    <property type="project" value="UniProtKB-EC"/>
</dbReference>
<evidence type="ECO:0000313" key="10">
    <source>
        <dbReference type="Proteomes" id="UP000005259"/>
    </source>
</evidence>
<dbReference type="REBASE" id="52222">
    <property type="entry name" value="M.Bth771ORF33503P"/>
</dbReference>
<evidence type="ECO:0000256" key="5">
    <source>
        <dbReference type="PROSITE-ProRule" id="PRU01016"/>
    </source>
</evidence>
<evidence type="ECO:0000256" key="4">
    <source>
        <dbReference type="ARBA" id="ARBA00022747"/>
    </source>
</evidence>
<dbReference type="InterPro" id="IPR001525">
    <property type="entry name" value="C5_MeTfrase"/>
</dbReference>
<dbReference type="Proteomes" id="UP000005259">
    <property type="component" value="Chromosome"/>
</dbReference>
<dbReference type="Gene3D" id="3.40.50.150">
    <property type="entry name" value="Vaccinia Virus protein VP39"/>
    <property type="match status" value="1"/>
</dbReference>
<evidence type="ECO:0000256" key="3">
    <source>
        <dbReference type="ARBA" id="ARBA00022691"/>
    </source>
</evidence>
<dbReference type="PANTHER" id="PTHR46098:SF1">
    <property type="entry name" value="TRNA (CYTOSINE(38)-C(5))-METHYLTRANSFERASE"/>
    <property type="match status" value="1"/>
</dbReference>
<evidence type="ECO:0000256" key="1">
    <source>
        <dbReference type="ARBA" id="ARBA00022603"/>
    </source>
</evidence>
<dbReference type="AlphaFoldDB" id="A0A9W3J631"/>
<dbReference type="Proteomes" id="UP000005259">
    <property type="component" value="Plasmid p05"/>
</dbReference>
<comment type="catalytic activity">
    <reaction evidence="7">
        <text>a 2'-deoxycytidine in DNA + S-adenosyl-L-methionine = a 5-methyl-2'-deoxycytidine in DNA + S-adenosyl-L-homocysteine + H(+)</text>
        <dbReference type="Rhea" id="RHEA:13681"/>
        <dbReference type="Rhea" id="RHEA-COMP:11369"/>
        <dbReference type="Rhea" id="RHEA-COMP:11370"/>
        <dbReference type="ChEBI" id="CHEBI:15378"/>
        <dbReference type="ChEBI" id="CHEBI:57856"/>
        <dbReference type="ChEBI" id="CHEBI:59789"/>
        <dbReference type="ChEBI" id="CHEBI:85452"/>
        <dbReference type="ChEBI" id="CHEBI:85454"/>
        <dbReference type="EC" id="2.1.1.37"/>
    </reaction>
</comment>
<dbReference type="InterPro" id="IPR018117">
    <property type="entry name" value="C5_DNA_meth_AS"/>
</dbReference>
<comment type="similarity">
    <text evidence="5 6">Belongs to the class I-like SAM-binding methyltransferase superfamily. C5-methyltransferase family.</text>
</comment>
<protein>
    <recommendedName>
        <fullName evidence="7">Cytosine-specific methyltransferase</fullName>
        <ecNumber evidence="7">2.1.1.37</ecNumber>
    </recommendedName>
</protein>
<dbReference type="EMBL" id="CP003757">
    <property type="protein sequence ID" value="AFQ20030.1"/>
    <property type="molecule type" value="Genomic_DNA"/>
</dbReference>
<dbReference type="PANTHER" id="PTHR46098">
    <property type="entry name" value="TRNA (CYTOSINE(38)-C(5))-METHYLTRANSFERASE"/>
    <property type="match status" value="1"/>
</dbReference>
<dbReference type="Pfam" id="PF00145">
    <property type="entry name" value="DNA_methylase"/>
    <property type="match status" value="1"/>
</dbReference>
<feature type="active site" evidence="5">
    <location>
        <position position="78"/>
    </location>
</feature>
<keyword evidence="4" id="KW-0680">Restriction system</keyword>
<keyword evidence="9" id="KW-0614">Plasmid</keyword>
<proteinExistence type="inferred from homology"/>
<evidence type="ECO:0000256" key="7">
    <source>
        <dbReference type="RuleBase" id="RU000417"/>
    </source>
</evidence>
<name>A0A9W3J631_BACTU</name>
<dbReference type="GO" id="GO:0009307">
    <property type="term" value="P:DNA restriction-modification system"/>
    <property type="evidence" value="ECO:0007669"/>
    <property type="project" value="UniProtKB-KW"/>
</dbReference>
<dbReference type="PROSITE" id="PS51679">
    <property type="entry name" value="SAM_MT_C5"/>
    <property type="match status" value="1"/>
</dbReference>
<evidence type="ECO:0000313" key="8">
    <source>
        <dbReference type="EMBL" id="AFQ14926.1"/>
    </source>
</evidence>
<evidence type="ECO:0000256" key="6">
    <source>
        <dbReference type="RuleBase" id="RU000416"/>
    </source>
</evidence>
<reference evidence="8 10" key="1">
    <citation type="submission" date="2012-08" db="EMBL/GenBank/DDBJ databases">
        <authorList>
            <person name="Doggett N."/>
            <person name="Teshima H."/>
            <person name="Bruce D."/>
            <person name="Detter J.C."/>
            <person name="Johnson S.L."/>
            <person name="Han C."/>
        </authorList>
    </citation>
    <scope>NUCLEOTIDE SEQUENCE [LARGE SCALE GENOMIC DNA]</scope>
    <source>
        <strain evidence="8 10">HD-771</strain>
        <plasmid evidence="9 10">p05</plasmid>
    </source>
</reference>
<dbReference type="KEGG" id="bti:BTG_33503"/>